<protein>
    <recommendedName>
        <fullName evidence="2">adenylate kinase</fullName>
        <ecNumber evidence="2">2.7.4.3</ecNumber>
    </recommendedName>
</protein>
<dbReference type="Pfam" id="PF00406">
    <property type="entry name" value="ADK"/>
    <property type="match status" value="1"/>
</dbReference>
<gene>
    <name evidence="6" type="ORF">QJS10_CPA10g00905</name>
</gene>
<dbReference type="InterPro" id="IPR000850">
    <property type="entry name" value="Adenylat/UMP-CMP_kin"/>
</dbReference>
<keyword evidence="7" id="KW-1185">Reference proteome</keyword>
<dbReference type="GO" id="GO:0005524">
    <property type="term" value="F:ATP binding"/>
    <property type="evidence" value="ECO:0007669"/>
    <property type="project" value="InterPro"/>
</dbReference>
<proteinExistence type="inferred from homology"/>
<keyword evidence="5" id="KW-0418">Kinase</keyword>
<comment type="caution">
    <text evidence="6">The sequence shown here is derived from an EMBL/GenBank/DDBJ whole genome shotgun (WGS) entry which is preliminary data.</text>
</comment>
<dbReference type="GO" id="GO:0004017">
    <property type="term" value="F:AMP kinase activity"/>
    <property type="evidence" value="ECO:0007669"/>
    <property type="project" value="UniProtKB-EC"/>
</dbReference>
<evidence type="ECO:0000313" key="7">
    <source>
        <dbReference type="Proteomes" id="UP001180020"/>
    </source>
</evidence>
<keyword evidence="3" id="KW-0808">Transferase</keyword>
<keyword evidence="4" id="KW-0547">Nucleotide-binding</keyword>
<dbReference type="EC" id="2.7.4.3" evidence="2"/>
<reference evidence="6" key="2">
    <citation type="submission" date="2023-06" db="EMBL/GenBank/DDBJ databases">
        <authorList>
            <person name="Ma L."/>
            <person name="Liu K.-W."/>
            <person name="Li Z."/>
            <person name="Hsiao Y.-Y."/>
            <person name="Qi Y."/>
            <person name="Fu T."/>
            <person name="Tang G."/>
            <person name="Zhang D."/>
            <person name="Sun W.-H."/>
            <person name="Liu D.-K."/>
            <person name="Li Y."/>
            <person name="Chen G.-Z."/>
            <person name="Liu X.-D."/>
            <person name="Liao X.-Y."/>
            <person name="Jiang Y.-T."/>
            <person name="Yu X."/>
            <person name="Hao Y."/>
            <person name="Huang J."/>
            <person name="Zhao X.-W."/>
            <person name="Ke S."/>
            <person name="Chen Y.-Y."/>
            <person name="Wu W.-L."/>
            <person name="Hsu J.-L."/>
            <person name="Lin Y.-F."/>
            <person name="Huang M.-D."/>
            <person name="Li C.-Y."/>
            <person name="Huang L."/>
            <person name="Wang Z.-W."/>
            <person name="Zhao X."/>
            <person name="Zhong W.-Y."/>
            <person name="Peng D.-H."/>
            <person name="Ahmad S."/>
            <person name="Lan S."/>
            <person name="Zhang J.-S."/>
            <person name="Tsai W.-C."/>
            <person name="Van De Peer Y."/>
            <person name="Liu Z.-J."/>
        </authorList>
    </citation>
    <scope>NUCLEOTIDE SEQUENCE</scope>
    <source>
        <strain evidence="6">CP</strain>
        <tissue evidence="6">Leaves</tissue>
    </source>
</reference>
<evidence type="ECO:0000313" key="6">
    <source>
        <dbReference type="EMBL" id="KAK1307154.1"/>
    </source>
</evidence>
<reference evidence="6" key="1">
    <citation type="journal article" date="2023" name="Nat. Commun.">
        <title>Diploid and tetraploid genomes of Acorus and the evolution of monocots.</title>
        <authorList>
            <person name="Ma L."/>
            <person name="Liu K.W."/>
            <person name="Li Z."/>
            <person name="Hsiao Y.Y."/>
            <person name="Qi Y."/>
            <person name="Fu T."/>
            <person name="Tang G.D."/>
            <person name="Zhang D."/>
            <person name="Sun W.H."/>
            <person name="Liu D.K."/>
            <person name="Li Y."/>
            <person name="Chen G.Z."/>
            <person name="Liu X.D."/>
            <person name="Liao X.Y."/>
            <person name="Jiang Y.T."/>
            <person name="Yu X."/>
            <person name="Hao Y."/>
            <person name="Huang J."/>
            <person name="Zhao X.W."/>
            <person name="Ke S."/>
            <person name="Chen Y.Y."/>
            <person name="Wu W.L."/>
            <person name="Hsu J.L."/>
            <person name="Lin Y.F."/>
            <person name="Huang M.D."/>
            <person name="Li C.Y."/>
            <person name="Huang L."/>
            <person name="Wang Z.W."/>
            <person name="Zhao X."/>
            <person name="Zhong W.Y."/>
            <person name="Peng D.H."/>
            <person name="Ahmad S."/>
            <person name="Lan S."/>
            <person name="Zhang J.S."/>
            <person name="Tsai W.C."/>
            <person name="Van de Peer Y."/>
            <person name="Liu Z.J."/>
        </authorList>
    </citation>
    <scope>NUCLEOTIDE SEQUENCE</scope>
    <source>
        <strain evidence="6">CP</strain>
    </source>
</reference>
<dbReference type="Gene3D" id="3.40.50.300">
    <property type="entry name" value="P-loop containing nucleotide triphosphate hydrolases"/>
    <property type="match status" value="1"/>
</dbReference>
<dbReference type="PANTHER" id="PTHR23359">
    <property type="entry name" value="NUCLEOTIDE KINASE"/>
    <property type="match status" value="1"/>
</dbReference>
<dbReference type="SUPFAM" id="SSF52540">
    <property type="entry name" value="P-loop containing nucleoside triphosphate hydrolases"/>
    <property type="match status" value="1"/>
</dbReference>
<name>A0AAV9E1N8_ACOCL</name>
<evidence type="ECO:0000256" key="2">
    <source>
        <dbReference type="ARBA" id="ARBA00012955"/>
    </source>
</evidence>
<dbReference type="AlphaFoldDB" id="A0AAV9E1N8"/>
<comment type="similarity">
    <text evidence="1">Belongs to the adenylate kinase family.</text>
</comment>
<accession>A0AAV9E1N8</accession>
<organism evidence="6 7">
    <name type="scientific">Acorus calamus</name>
    <name type="common">Sweet flag</name>
    <dbReference type="NCBI Taxonomy" id="4465"/>
    <lineage>
        <taxon>Eukaryota</taxon>
        <taxon>Viridiplantae</taxon>
        <taxon>Streptophyta</taxon>
        <taxon>Embryophyta</taxon>
        <taxon>Tracheophyta</taxon>
        <taxon>Spermatophyta</taxon>
        <taxon>Magnoliopsida</taxon>
        <taxon>Liliopsida</taxon>
        <taxon>Acoraceae</taxon>
        <taxon>Acorus</taxon>
    </lineage>
</organism>
<dbReference type="Proteomes" id="UP001180020">
    <property type="component" value="Unassembled WGS sequence"/>
</dbReference>
<evidence type="ECO:0000256" key="4">
    <source>
        <dbReference type="ARBA" id="ARBA00022741"/>
    </source>
</evidence>
<dbReference type="EMBL" id="JAUJYO010000010">
    <property type="protein sequence ID" value="KAK1307154.1"/>
    <property type="molecule type" value="Genomic_DNA"/>
</dbReference>
<sequence>MIPLFEKLKSQNRATKRIVKSRKSKSDVKERGWLLDGYPWTAAQAQSLERLGIRPDFCVVLDVPDQILVDRCVGRRLDPVTRKIYHVEYDAPESEEVNVRLIIHTDDIVEKLLTNHLKKLKQRQVVWNRESL</sequence>
<evidence type="ECO:0000256" key="3">
    <source>
        <dbReference type="ARBA" id="ARBA00022679"/>
    </source>
</evidence>
<evidence type="ECO:0000256" key="1">
    <source>
        <dbReference type="ARBA" id="ARBA00007220"/>
    </source>
</evidence>
<evidence type="ECO:0000256" key="5">
    <source>
        <dbReference type="ARBA" id="ARBA00022777"/>
    </source>
</evidence>
<dbReference type="InterPro" id="IPR027417">
    <property type="entry name" value="P-loop_NTPase"/>
</dbReference>